<organism evidence="2 3">
    <name type="scientific">Alkalibacterium iburiense</name>
    <dbReference type="NCBI Taxonomy" id="290589"/>
    <lineage>
        <taxon>Bacteria</taxon>
        <taxon>Bacillati</taxon>
        <taxon>Bacillota</taxon>
        <taxon>Bacilli</taxon>
        <taxon>Lactobacillales</taxon>
        <taxon>Carnobacteriaceae</taxon>
        <taxon>Alkalibacterium</taxon>
    </lineage>
</organism>
<dbReference type="EMBL" id="BAAACW010000109">
    <property type="protein sequence ID" value="GAA0365503.1"/>
    <property type="molecule type" value="Genomic_DNA"/>
</dbReference>
<comment type="caution">
    <text evidence="2">The sequence shown here is derived from an EMBL/GenBank/DDBJ whole genome shotgun (WGS) entry which is preliminary data.</text>
</comment>
<dbReference type="RefSeq" id="WP_343755693.1">
    <property type="nucleotide sequence ID" value="NZ_BAAACW010000109.1"/>
</dbReference>
<feature type="region of interest" description="Disordered" evidence="1">
    <location>
        <begin position="162"/>
        <end position="189"/>
    </location>
</feature>
<evidence type="ECO:0000256" key="1">
    <source>
        <dbReference type="SAM" id="MobiDB-lite"/>
    </source>
</evidence>
<keyword evidence="3" id="KW-1185">Reference proteome</keyword>
<proteinExistence type="predicted"/>
<protein>
    <submittedName>
        <fullName evidence="2">DUF177 domain-containing protein</fullName>
    </submittedName>
</protein>
<dbReference type="Proteomes" id="UP001501166">
    <property type="component" value="Unassembled WGS sequence"/>
</dbReference>
<accession>A0ABN0XJ18</accession>
<evidence type="ECO:0000313" key="3">
    <source>
        <dbReference type="Proteomes" id="UP001501166"/>
    </source>
</evidence>
<evidence type="ECO:0000313" key="2">
    <source>
        <dbReference type="EMBL" id="GAA0365503.1"/>
    </source>
</evidence>
<sequence length="189" mass="21584">MKIKWALNELKKYQDEPLQISGTIDFSRSLKERDADVISVEPVDITGVIEVDKTSVYYVTLRVSTKMTLPSTRSLEPVNVSQSFSFSEVYLGVHSPVDESEFDKNEIVERLSDETLDLRKPIEDAILTNKPTQVFTEEELKSEKLPSGKNWKVLTEEKYSEANFTSSEEEGDPRMAILKDLFPDNNKND</sequence>
<dbReference type="Pfam" id="PF02620">
    <property type="entry name" value="YceD"/>
    <property type="match status" value="1"/>
</dbReference>
<reference evidence="2 3" key="1">
    <citation type="journal article" date="2019" name="Int. J. Syst. Evol. Microbiol.">
        <title>The Global Catalogue of Microorganisms (GCM) 10K type strain sequencing project: providing services to taxonomists for standard genome sequencing and annotation.</title>
        <authorList>
            <consortium name="The Broad Institute Genomics Platform"/>
            <consortium name="The Broad Institute Genome Sequencing Center for Infectious Disease"/>
            <person name="Wu L."/>
            <person name="Ma J."/>
        </authorList>
    </citation>
    <scope>NUCLEOTIDE SEQUENCE [LARGE SCALE GENOMIC DNA]</scope>
    <source>
        <strain evidence="2 3">JCM 12662</strain>
    </source>
</reference>
<gene>
    <name evidence="2" type="ORF">GCM10008932_17120</name>
</gene>
<name>A0ABN0XJ18_9LACT</name>
<dbReference type="InterPro" id="IPR003772">
    <property type="entry name" value="YceD"/>
</dbReference>